<dbReference type="InterPro" id="IPR001910">
    <property type="entry name" value="Inosine/uridine_hydrolase_dom"/>
</dbReference>
<evidence type="ECO:0000313" key="4">
    <source>
        <dbReference type="EMBL" id="CAA9542003.1"/>
    </source>
</evidence>
<dbReference type="GO" id="GO:0008477">
    <property type="term" value="F:purine nucleosidase activity"/>
    <property type="evidence" value="ECO:0007669"/>
    <property type="project" value="UniProtKB-EC"/>
</dbReference>
<sequence>MSMRVGLAFDPALMPATATMVMRPMKIHLDTDLAGDLDDVCALAMLLKWPGVEITGITTVGDIDGRRAGYVHYVLGLAGRGDIPVAAGADQSGGYYAYPMGFPEHDDYWPEPVAPVPGPIELAFELIEHSIQSDATIIGIGPYTNFALFDTLHPGLLAEAPVCLMGGYVNPVPPGYPQWGRDDDFNVQVDVASAYHVLQHCIPTLVPLEITVQTALRRAYLDDLRRLGPLGELIARQGEAQKREYRNEEVHGRAHERVPDDILNFQHDPLACAVALGWDGVTIEPMSLRLDVVGEQLHMTRDPAGSPYPVVTAVDGPRFNDFWRDIVCNS</sequence>
<evidence type="ECO:0000256" key="1">
    <source>
        <dbReference type="ARBA" id="ARBA00022801"/>
    </source>
</evidence>
<organism evidence="4">
    <name type="scientific">uncultured Thermomicrobiales bacterium</name>
    <dbReference type="NCBI Taxonomy" id="1645740"/>
    <lineage>
        <taxon>Bacteria</taxon>
        <taxon>Pseudomonadati</taxon>
        <taxon>Thermomicrobiota</taxon>
        <taxon>Thermomicrobia</taxon>
        <taxon>Thermomicrobiales</taxon>
        <taxon>environmental samples</taxon>
    </lineage>
</organism>
<feature type="domain" description="Inosine/uridine-preferring nucleoside hydrolase" evidence="3">
    <location>
        <begin position="27"/>
        <end position="320"/>
    </location>
</feature>
<dbReference type="GO" id="GO:0005829">
    <property type="term" value="C:cytosol"/>
    <property type="evidence" value="ECO:0007669"/>
    <property type="project" value="TreeGrafter"/>
</dbReference>
<dbReference type="GO" id="GO:0006152">
    <property type="term" value="P:purine nucleoside catabolic process"/>
    <property type="evidence" value="ECO:0007669"/>
    <property type="project" value="TreeGrafter"/>
</dbReference>
<proteinExistence type="predicted"/>
<gene>
    <name evidence="4" type="ORF">AVDCRST_MAG87-160</name>
</gene>
<evidence type="ECO:0000256" key="2">
    <source>
        <dbReference type="ARBA" id="ARBA00023295"/>
    </source>
</evidence>
<dbReference type="EC" id="3.2.2.1" evidence="4"/>
<protein>
    <submittedName>
        <fullName evidence="4">Inosine-uridine preferring nucleoside hydrolase</fullName>
        <ecNumber evidence="4">3.2.2.1</ecNumber>
    </submittedName>
</protein>
<dbReference type="PANTHER" id="PTHR12304">
    <property type="entry name" value="INOSINE-URIDINE PREFERRING NUCLEOSIDE HYDROLASE"/>
    <property type="match status" value="1"/>
</dbReference>
<dbReference type="EMBL" id="CADCWJ010000045">
    <property type="protein sequence ID" value="CAA9542003.1"/>
    <property type="molecule type" value="Genomic_DNA"/>
</dbReference>
<dbReference type="PANTHER" id="PTHR12304:SF4">
    <property type="entry name" value="URIDINE NUCLEOSIDASE"/>
    <property type="match status" value="1"/>
</dbReference>
<dbReference type="InterPro" id="IPR036452">
    <property type="entry name" value="Ribo_hydro-like"/>
</dbReference>
<dbReference type="Pfam" id="PF01156">
    <property type="entry name" value="IU_nuc_hydro"/>
    <property type="match status" value="1"/>
</dbReference>
<reference evidence="4" key="1">
    <citation type="submission" date="2020-02" db="EMBL/GenBank/DDBJ databases">
        <authorList>
            <person name="Meier V. D."/>
        </authorList>
    </citation>
    <scope>NUCLEOTIDE SEQUENCE</scope>
    <source>
        <strain evidence="4">AVDCRST_MAG87</strain>
    </source>
</reference>
<dbReference type="SUPFAM" id="SSF53590">
    <property type="entry name" value="Nucleoside hydrolase"/>
    <property type="match status" value="1"/>
</dbReference>
<name>A0A6J4U6J6_9BACT</name>
<accession>A0A6J4U6J6</accession>
<dbReference type="Gene3D" id="3.90.245.10">
    <property type="entry name" value="Ribonucleoside hydrolase-like"/>
    <property type="match status" value="1"/>
</dbReference>
<evidence type="ECO:0000259" key="3">
    <source>
        <dbReference type="Pfam" id="PF01156"/>
    </source>
</evidence>
<keyword evidence="1 4" id="KW-0378">Hydrolase</keyword>
<dbReference type="InterPro" id="IPR023186">
    <property type="entry name" value="IUNH"/>
</dbReference>
<keyword evidence="2 4" id="KW-0326">Glycosidase</keyword>
<dbReference type="AlphaFoldDB" id="A0A6J4U6J6"/>